<feature type="domain" description="DHFR" evidence="10">
    <location>
        <begin position="9"/>
        <end position="177"/>
    </location>
</feature>
<dbReference type="InterPro" id="IPR017925">
    <property type="entry name" value="DHFR_CS"/>
</dbReference>
<name>A0A6N8DNR6_RHOAC</name>
<dbReference type="InterPro" id="IPR012259">
    <property type="entry name" value="DHFR"/>
</dbReference>
<sequence>MNGVPSDLPITIVAAVARNGALGFRNAIPWRAPSDLKRFKEITWGRPLIMGRKTFESIGKPLPGRETVVVTRDPNFFGGEPPARAHLAGDFESAVALANDIGRSLHCAEIIVAGGAAFFRRALPLARFLRLTRVDCEPQADVFFPDVDWRQWTELRRETPPRGEKDEADLEYVDYRRV</sequence>
<dbReference type="PROSITE" id="PS00075">
    <property type="entry name" value="DHFR_1"/>
    <property type="match status" value="1"/>
</dbReference>
<dbReference type="Gene3D" id="3.40.430.10">
    <property type="entry name" value="Dihydrofolate Reductase, subunit A"/>
    <property type="match status" value="1"/>
</dbReference>
<dbReference type="GO" id="GO:0004146">
    <property type="term" value="F:dihydrofolate reductase activity"/>
    <property type="evidence" value="ECO:0007669"/>
    <property type="project" value="UniProtKB-EC"/>
</dbReference>
<comment type="function">
    <text evidence="7 8">Key enzyme in folate metabolism. Catalyzes an essential reaction for de novo glycine and purine synthesis, and for DNA precursor synthesis.</text>
</comment>
<protein>
    <recommendedName>
        <fullName evidence="3 8">Dihydrofolate reductase</fullName>
        <ecNumber evidence="3 8">1.5.1.3</ecNumber>
    </recommendedName>
</protein>
<evidence type="ECO:0000313" key="12">
    <source>
        <dbReference type="Proteomes" id="UP000439113"/>
    </source>
</evidence>
<evidence type="ECO:0000256" key="8">
    <source>
        <dbReference type="PIRNR" id="PIRNR000194"/>
    </source>
</evidence>
<proteinExistence type="inferred from homology"/>
<evidence type="ECO:0000256" key="2">
    <source>
        <dbReference type="ARBA" id="ARBA00009539"/>
    </source>
</evidence>
<evidence type="ECO:0000256" key="5">
    <source>
        <dbReference type="ARBA" id="ARBA00022857"/>
    </source>
</evidence>
<dbReference type="CDD" id="cd00209">
    <property type="entry name" value="DHFR"/>
    <property type="match status" value="1"/>
</dbReference>
<evidence type="ECO:0000259" key="10">
    <source>
        <dbReference type="PROSITE" id="PS51330"/>
    </source>
</evidence>
<keyword evidence="5 8" id="KW-0521">NADP</keyword>
<dbReference type="EMBL" id="WNKS01000014">
    <property type="protein sequence ID" value="MTV32232.1"/>
    <property type="molecule type" value="Genomic_DNA"/>
</dbReference>
<keyword evidence="11" id="KW-0808">Transferase</keyword>
<evidence type="ECO:0000256" key="7">
    <source>
        <dbReference type="ARBA" id="ARBA00025067"/>
    </source>
</evidence>
<dbReference type="GO" id="GO:0006730">
    <property type="term" value="P:one-carbon metabolic process"/>
    <property type="evidence" value="ECO:0007669"/>
    <property type="project" value="UniProtKB-KW"/>
</dbReference>
<evidence type="ECO:0000256" key="1">
    <source>
        <dbReference type="ARBA" id="ARBA00004903"/>
    </source>
</evidence>
<dbReference type="GO" id="GO:0046655">
    <property type="term" value="P:folic acid metabolic process"/>
    <property type="evidence" value="ECO:0007669"/>
    <property type="project" value="TreeGrafter"/>
</dbReference>
<dbReference type="PIRSF" id="PIRSF000194">
    <property type="entry name" value="DHFR"/>
    <property type="match status" value="1"/>
</dbReference>
<evidence type="ECO:0000256" key="3">
    <source>
        <dbReference type="ARBA" id="ARBA00012856"/>
    </source>
</evidence>
<comment type="similarity">
    <text evidence="2 8 9">Belongs to the dihydrofolate reductase family.</text>
</comment>
<dbReference type="Pfam" id="PF00186">
    <property type="entry name" value="DHFR_1"/>
    <property type="match status" value="1"/>
</dbReference>
<dbReference type="GO" id="GO:0005829">
    <property type="term" value="C:cytosol"/>
    <property type="evidence" value="ECO:0007669"/>
    <property type="project" value="TreeGrafter"/>
</dbReference>
<dbReference type="GO" id="GO:0050661">
    <property type="term" value="F:NADP binding"/>
    <property type="evidence" value="ECO:0007669"/>
    <property type="project" value="InterPro"/>
</dbReference>
<evidence type="ECO:0000256" key="9">
    <source>
        <dbReference type="RuleBase" id="RU004474"/>
    </source>
</evidence>
<keyword evidence="11" id="KW-0418">Kinase</keyword>
<dbReference type="GO" id="GO:0046654">
    <property type="term" value="P:tetrahydrofolate biosynthetic process"/>
    <property type="evidence" value="ECO:0007669"/>
    <property type="project" value="UniProtKB-UniPathway"/>
</dbReference>
<comment type="caution">
    <text evidence="11">The sequence shown here is derived from an EMBL/GenBank/DDBJ whole genome shotgun (WGS) entry which is preliminary data.</text>
</comment>
<comment type="catalytic activity">
    <reaction evidence="8">
        <text>(6S)-5,6,7,8-tetrahydrofolate + NADP(+) = 7,8-dihydrofolate + NADPH + H(+)</text>
        <dbReference type="Rhea" id="RHEA:15009"/>
        <dbReference type="ChEBI" id="CHEBI:15378"/>
        <dbReference type="ChEBI" id="CHEBI:57451"/>
        <dbReference type="ChEBI" id="CHEBI:57453"/>
        <dbReference type="ChEBI" id="CHEBI:57783"/>
        <dbReference type="ChEBI" id="CHEBI:58349"/>
        <dbReference type="EC" id="1.5.1.3"/>
    </reaction>
</comment>
<dbReference type="PANTHER" id="PTHR48069">
    <property type="entry name" value="DIHYDROFOLATE REDUCTASE"/>
    <property type="match status" value="1"/>
</dbReference>
<dbReference type="PANTHER" id="PTHR48069:SF3">
    <property type="entry name" value="DIHYDROFOLATE REDUCTASE"/>
    <property type="match status" value="1"/>
</dbReference>
<dbReference type="PROSITE" id="PS51330">
    <property type="entry name" value="DHFR_2"/>
    <property type="match status" value="1"/>
</dbReference>
<comment type="pathway">
    <text evidence="1 8">Cofactor biosynthesis; tetrahydrofolate biosynthesis; 5,6,7,8-tetrahydrofolate from 7,8-dihydrofolate: step 1/1.</text>
</comment>
<gene>
    <name evidence="11" type="ORF">GJ654_14680</name>
</gene>
<dbReference type="EC" id="1.5.1.3" evidence="3 8"/>
<dbReference type="AlphaFoldDB" id="A0A6N8DNR6"/>
<dbReference type="Proteomes" id="UP000439113">
    <property type="component" value="Unassembled WGS sequence"/>
</dbReference>
<dbReference type="RefSeq" id="WP_155446919.1">
    <property type="nucleotide sequence ID" value="NZ_JAOQNR010000011.1"/>
</dbReference>
<evidence type="ECO:0000256" key="4">
    <source>
        <dbReference type="ARBA" id="ARBA00022563"/>
    </source>
</evidence>
<keyword evidence="4 8" id="KW-0554">One-carbon metabolism</keyword>
<dbReference type="InterPro" id="IPR024072">
    <property type="entry name" value="DHFR-like_dom_sf"/>
</dbReference>
<dbReference type="SUPFAM" id="SSF53597">
    <property type="entry name" value="Dihydrofolate reductase-like"/>
    <property type="match status" value="1"/>
</dbReference>
<dbReference type="UniPathway" id="UPA00077">
    <property type="reaction ID" value="UER00158"/>
</dbReference>
<keyword evidence="6 8" id="KW-0560">Oxidoreductase</keyword>
<organism evidence="11 12">
    <name type="scientific">Rhodoblastus acidophilus</name>
    <name type="common">Rhodopseudomonas acidophila</name>
    <dbReference type="NCBI Taxonomy" id="1074"/>
    <lineage>
        <taxon>Bacteria</taxon>
        <taxon>Pseudomonadati</taxon>
        <taxon>Pseudomonadota</taxon>
        <taxon>Alphaproteobacteria</taxon>
        <taxon>Hyphomicrobiales</taxon>
        <taxon>Rhodoblastaceae</taxon>
        <taxon>Rhodoblastus</taxon>
    </lineage>
</organism>
<dbReference type="GO" id="GO:0016301">
    <property type="term" value="F:kinase activity"/>
    <property type="evidence" value="ECO:0007669"/>
    <property type="project" value="UniProtKB-KW"/>
</dbReference>
<evidence type="ECO:0000256" key="6">
    <source>
        <dbReference type="ARBA" id="ARBA00023002"/>
    </source>
</evidence>
<evidence type="ECO:0000313" key="11">
    <source>
        <dbReference type="EMBL" id="MTV32232.1"/>
    </source>
</evidence>
<dbReference type="InterPro" id="IPR001796">
    <property type="entry name" value="DHFR_dom"/>
</dbReference>
<accession>A0A6N8DNR6</accession>
<dbReference type="GO" id="GO:0046452">
    <property type="term" value="P:dihydrofolate metabolic process"/>
    <property type="evidence" value="ECO:0007669"/>
    <property type="project" value="TreeGrafter"/>
</dbReference>
<dbReference type="OrthoDB" id="9804315at2"/>
<dbReference type="PRINTS" id="PR00070">
    <property type="entry name" value="DHFR"/>
</dbReference>
<reference evidence="11 12" key="1">
    <citation type="submission" date="2019-11" db="EMBL/GenBank/DDBJ databases">
        <title>Whole-genome sequence of a Rhodoblastus acidophilus DSM 142.</title>
        <authorList>
            <person name="Kyndt J.A."/>
            <person name="Meyer T.E."/>
        </authorList>
    </citation>
    <scope>NUCLEOTIDE SEQUENCE [LARGE SCALE GENOMIC DNA]</scope>
    <source>
        <strain evidence="11 12">DSM 142</strain>
    </source>
</reference>